<dbReference type="PROSITE" id="PS50109">
    <property type="entry name" value="HIS_KIN"/>
    <property type="match status" value="1"/>
</dbReference>
<feature type="signal peptide" evidence="8">
    <location>
        <begin position="1"/>
        <end position="17"/>
    </location>
</feature>
<evidence type="ECO:0000256" key="2">
    <source>
        <dbReference type="ARBA" id="ARBA00012438"/>
    </source>
</evidence>
<comment type="caution">
    <text evidence="10">The sequence shown here is derived from an EMBL/GenBank/DDBJ whole genome shotgun (WGS) entry which is preliminary data.</text>
</comment>
<dbReference type="Pfam" id="PF02518">
    <property type="entry name" value="HATPase_c"/>
    <property type="match status" value="1"/>
</dbReference>
<evidence type="ECO:0000256" key="4">
    <source>
        <dbReference type="ARBA" id="ARBA00022777"/>
    </source>
</evidence>
<evidence type="ECO:0000256" key="5">
    <source>
        <dbReference type="ARBA" id="ARBA00023012"/>
    </source>
</evidence>
<dbReference type="InterPro" id="IPR036890">
    <property type="entry name" value="HATPase_C_sf"/>
</dbReference>
<keyword evidence="6" id="KW-0802">TPR repeat</keyword>
<name>A0ABU1TKT2_9FLAO</name>
<dbReference type="SMART" id="SM00028">
    <property type="entry name" value="TPR"/>
    <property type="match status" value="3"/>
</dbReference>
<dbReference type="SMART" id="SM00387">
    <property type="entry name" value="HATPase_c"/>
    <property type="match status" value="1"/>
</dbReference>
<dbReference type="PANTHER" id="PTHR43711">
    <property type="entry name" value="TWO-COMPONENT HISTIDINE KINASE"/>
    <property type="match status" value="1"/>
</dbReference>
<evidence type="ECO:0000259" key="9">
    <source>
        <dbReference type="PROSITE" id="PS50109"/>
    </source>
</evidence>
<gene>
    <name evidence="10" type="ORF">J2X31_000582</name>
</gene>
<evidence type="ECO:0000256" key="1">
    <source>
        <dbReference type="ARBA" id="ARBA00000085"/>
    </source>
</evidence>
<dbReference type="PANTHER" id="PTHR43711:SF26">
    <property type="entry name" value="SENSOR HISTIDINE KINASE RCSC"/>
    <property type="match status" value="1"/>
</dbReference>
<keyword evidence="3" id="KW-0808">Transferase</keyword>
<dbReference type="Pfam" id="PF13424">
    <property type="entry name" value="TPR_12"/>
    <property type="match status" value="1"/>
</dbReference>
<accession>A0ABU1TKT2</accession>
<dbReference type="Gene3D" id="1.10.287.130">
    <property type="match status" value="1"/>
</dbReference>
<dbReference type="SUPFAM" id="SSF48452">
    <property type="entry name" value="TPR-like"/>
    <property type="match status" value="1"/>
</dbReference>
<dbReference type="InterPro" id="IPR019734">
    <property type="entry name" value="TPR_rpt"/>
</dbReference>
<proteinExistence type="predicted"/>
<sequence length="627" mass="72871">MKKIVLLYLLFSFGIFAQETDVKKQQKIDSLLNVVKTTRIDSVKIRSLIKLEYCYRFTDFQKGLDYAHEALQLSKKIKWTKGLTICYNNIGNSYLDRGKHSEALDYYLKSLEYSENLLNFRHITLMNISNIYLREGNFSLAQKYIDESYKIAVKANDIETLAYCYYQMGLIARDQNKKKQAKDFFEKSLKIFKERKDVFQIAELTNFLAEVTPDYKLKLDYLLESKSIWDSIAPDYVSAVNNSIILSTAYLELYKDDGLRKKFSRKAKSELLSDAEKMLKKAVDYSKLSDTRQNLMDAYGRLSDLYALKNQPNEAHLYLVKHYNLRDSIFSQESKNKIAKLESQKEIELRDKEIQLNKLMLETKEKQKWFYIGGIFLLATIGVLLFYQSSNRRKTNEKLKVLNSDLDQANKTKTRFFSILNHDLRAPVSNLIHFLHLQKENPELLNEEIKKRLENKTITGAENLLTSMEDLLLWSKGQMENFMPQPKKLSIAKLFEDTEKHFSSEEKTIIVFENPSNIELISDENYLKTIIRNLTGNAIKALEKTTNPTIVWKAWKENEKIYLSVSDNGPGINQDQFKALYDDKEVIGIKSGLGLHLIRDLAKSINCEISVTSEPTQGTIFTLKFDQ</sequence>
<protein>
    <recommendedName>
        <fullName evidence="2">histidine kinase</fullName>
        <ecNumber evidence="2">2.7.13.3</ecNumber>
    </recommendedName>
</protein>
<dbReference type="RefSeq" id="WP_310024246.1">
    <property type="nucleotide sequence ID" value="NZ_JAVDVI010000002.1"/>
</dbReference>
<feature type="domain" description="Histidine kinase" evidence="9">
    <location>
        <begin position="419"/>
        <end position="627"/>
    </location>
</feature>
<keyword evidence="8" id="KW-0732">Signal</keyword>
<dbReference type="InterPro" id="IPR036097">
    <property type="entry name" value="HisK_dim/P_sf"/>
</dbReference>
<feature type="repeat" description="TPR" evidence="6">
    <location>
        <begin position="84"/>
        <end position="117"/>
    </location>
</feature>
<keyword evidence="7" id="KW-1133">Transmembrane helix</keyword>
<dbReference type="Pfam" id="PF13374">
    <property type="entry name" value="TPR_10"/>
    <property type="match status" value="1"/>
</dbReference>
<evidence type="ECO:0000313" key="11">
    <source>
        <dbReference type="Proteomes" id="UP001255185"/>
    </source>
</evidence>
<comment type="catalytic activity">
    <reaction evidence="1">
        <text>ATP + protein L-histidine = ADP + protein N-phospho-L-histidine.</text>
        <dbReference type="EC" id="2.7.13.3"/>
    </reaction>
</comment>
<evidence type="ECO:0000313" key="10">
    <source>
        <dbReference type="EMBL" id="MDR6966584.1"/>
    </source>
</evidence>
<dbReference type="Proteomes" id="UP001255185">
    <property type="component" value="Unassembled WGS sequence"/>
</dbReference>
<dbReference type="PROSITE" id="PS50005">
    <property type="entry name" value="TPR"/>
    <property type="match status" value="2"/>
</dbReference>
<keyword evidence="7" id="KW-0812">Transmembrane</keyword>
<dbReference type="Gene3D" id="3.30.565.10">
    <property type="entry name" value="Histidine kinase-like ATPase, C-terminal domain"/>
    <property type="match status" value="1"/>
</dbReference>
<keyword evidence="11" id="KW-1185">Reference proteome</keyword>
<evidence type="ECO:0000256" key="3">
    <source>
        <dbReference type="ARBA" id="ARBA00022679"/>
    </source>
</evidence>
<dbReference type="GO" id="GO:0016301">
    <property type="term" value="F:kinase activity"/>
    <property type="evidence" value="ECO:0007669"/>
    <property type="project" value="UniProtKB-KW"/>
</dbReference>
<dbReference type="EMBL" id="JAVDVI010000002">
    <property type="protein sequence ID" value="MDR6966584.1"/>
    <property type="molecule type" value="Genomic_DNA"/>
</dbReference>
<dbReference type="InterPro" id="IPR005467">
    <property type="entry name" value="His_kinase_dom"/>
</dbReference>
<dbReference type="InterPro" id="IPR004358">
    <property type="entry name" value="Sig_transdc_His_kin-like_C"/>
</dbReference>
<dbReference type="InterPro" id="IPR003594">
    <property type="entry name" value="HATPase_dom"/>
</dbReference>
<dbReference type="PRINTS" id="PR00344">
    <property type="entry name" value="BCTRLSENSOR"/>
</dbReference>
<dbReference type="InterPro" id="IPR050736">
    <property type="entry name" value="Sensor_HK_Regulatory"/>
</dbReference>
<dbReference type="EC" id="2.7.13.3" evidence="2"/>
<reference evidence="10 11" key="1">
    <citation type="submission" date="2023-07" db="EMBL/GenBank/DDBJ databases">
        <title>Sorghum-associated microbial communities from plants grown in Nebraska, USA.</title>
        <authorList>
            <person name="Schachtman D."/>
        </authorList>
    </citation>
    <scope>NUCLEOTIDE SEQUENCE [LARGE SCALE GENOMIC DNA]</scope>
    <source>
        <strain evidence="10 11">3773</strain>
    </source>
</reference>
<feature type="repeat" description="TPR" evidence="6">
    <location>
        <begin position="162"/>
        <end position="195"/>
    </location>
</feature>
<dbReference type="SUPFAM" id="SSF55874">
    <property type="entry name" value="ATPase domain of HSP90 chaperone/DNA topoisomerase II/histidine kinase"/>
    <property type="match status" value="1"/>
</dbReference>
<evidence type="ECO:0000256" key="7">
    <source>
        <dbReference type="SAM" id="Phobius"/>
    </source>
</evidence>
<keyword evidence="7" id="KW-0472">Membrane</keyword>
<dbReference type="Gene3D" id="1.25.40.10">
    <property type="entry name" value="Tetratricopeptide repeat domain"/>
    <property type="match status" value="2"/>
</dbReference>
<evidence type="ECO:0000256" key="8">
    <source>
        <dbReference type="SAM" id="SignalP"/>
    </source>
</evidence>
<evidence type="ECO:0000256" key="6">
    <source>
        <dbReference type="PROSITE-ProRule" id="PRU00339"/>
    </source>
</evidence>
<keyword evidence="4 10" id="KW-0418">Kinase</keyword>
<feature type="chain" id="PRO_5045212817" description="histidine kinase" evidence="8">
    <location>
        <begin position="18"/>
        <end position="627"/>
    </location>
</feature>
<dbReference type="SUPFAM" id="SSF47384">
    <property type="entry name" value="Homodimeric domain of signal transducing histidine kinase"/>
    <property type="match status" value="1"/>
</dbReference>
<feature type="transmembrane region" description="Helical" evidence="7">
    <location>
        <begin position="369"/>
        <end position="387"/>
    </location>
</feature>
<keyword evidence="5" id="KW-0902">Two-component regulatory system</keyword>
<organism evidence="10 11">
    <name type="scientific">Flavobacterium arsenatis</name>
    <dbReference type="NCBI Taxonomy" id="1484332"/>
    <lineage>
        <taxon>Bacteria</taxon>
        <taxon>Pseudomonadati</taxon>
        <taxon>Bacteroidota</taxon>
        <taxon>Flavobacteriia</taxon>
        <taxon>Flavobacteriales</taxon>
        <taxon>Flavobacteriaceae</taxon>
        <taxon>Flavobacterium</taxon>
    </lineage>
</organism>
<dbReference type="InterPro" id="IPR011990">
    <property type="entry name" value="TPR-like_helical_dom_sf"/>
</dbReference>